<organism evidence="3 4">
    <name type="scientific">Zizania palustris</name>
    <name type="common">Northern wild rice</name>
    <dbReference type="NCBI Taxonomy" id="103762"/>
    <lineage>
        <taxon>Eukaryota</taxon>
        <taxon>Viridiplantae</taxon>
        <taxon>Streptophyta</taxon>
        <taxon>Embryophyta</taxon>
        <taxon>Tracheophyta</taxon>
        <taxon>Spermatophyta</taxon>
        <taxon>Magnoliopsida</taxon>
        <taxon>Liliopsida</taxon>
        <taxon>Poales</taxon>
        <taxon>Poaceae</taxon>
        <taxon>BOP clade</taxon>
        <taxon>Oryzoideae</taxon>
        <taxon>Oryzeae</taxon>
        <taxon>Zizaniinae</taxon>
        <taxon>Zizania</taxon>
    </lineage>
</organism>
<evidence type="ECO:0000256" key="2">
    <source>
        <dbReference type="SAM" id="SignalP"/>
    </source>
</evidence>
<proteinExistence type="inferred from homology"/>
<reference evidence="3" key="2">
    <citation type="submission" date="2021-02" db="EMBL/GenBank/DDBJ databases">
        <authorList>
            <person name="Kimball J.A."/>
            <person name="Haas M.W."/>
            <person name="Macchietto M."/>
            <person name="Kono T."/>
            <person name="Duquette J."/>
            <person name="Shao M."/>
        </authorList>
    </citation>
    <scope>NUCLEOTIDE SEQUENCE</scope>
    <source>
        <tissue evidence="3">Fresh leaf tissue</tissue>
    </source>
</reference>
<comment type="caution">
    <text evidence="3">The sequence shown here is derived from an EMBL/GenBank/DDBJ whole genome shotgun (WGS) entry which is preliminary data.</text>
</comment>
<keyword evidence="2" id="KW-0732">Signal</keyword>
<dbReference type="InterPro" id="IPR001087">
    <property type="entry name" value="GDSL"/>
</dbReference>
<dbReference type="InterPro" id="IPR035669">
    <property type="entry name" value="SGNH_plant_lipase-like"/>
</dbReference>
<evidence type="ECO:0000313" key="3">
    <source>
        <dbReference type="EMBL" id="KAG8075503.1"/>
    </source>
</evidence>
<protein>
    <recommendedName>
        <fullName evidence="5">GDSL esterase/lipase</fullName>
    </recommendedName>
</protein>
<gene>
    <name evidence="3" type="ORF">GUJ93_ZPchr0006g40993</name>
</gene>
<name>A0A8J5T8S2_ZIZPA</name>
<evidence type="ECO:0000313" key="4">
    <source>
        <dbReference type="Proteomes" id="UP000729402"/>
    </source>
</evidence>
<dbReference type="Proteomes" id="UP000729402">
    <property type="component" value="Unassembled WGS sequence"/>
</dbReference>
<dbReference type="PANTHER" id="PTHR45650">
    <property type="entry name" value="GDSL-LIKE LIPASE/ACYLHYDROLASE-RELATED"/>
    <property type="match status" value="1"/>
</dbReference>
<dbReference type="GO" id="GO:0016788">
    <property type="term" value="F:hydrolase activity, acting on ester bonds"/>
    <property type="evidence" value="ECO:0007669"/>
    <property type="project" value="InterPro"/>
</dbReference>
<evidence type="ECO:0000256" key="1">
    <source>
        <dbReference type="ARBA" id="ARBA00008668"/>
    </source>
</evidence>
<sequence>MSSPVAMAKLVAASLYLFVMLLLLLPPPLHGQHCRAGGGGGGGGGRRFHGGGAAPKARAAATTAVVRAMFVFGSSLVDNGNNNFLNSSGVRADYMPYGVDFPLGVTGRFSNGRNVIDALGELLALPAAGLVPPFADPATRGRAALHGVNFASGGSGILDRTGQDTGKVLSLKQQITNFEAVTLPDLRAQLQAAGTSSTTSHKMKGQDFFDRCYLPKSLFVIGTGGNDYLLNYFNPRSGPTRAPLSEFTSSLLTKLSSHLQRLYDLGARKFVLFSIQPMGCTPVVRGFLNITGEACIEPMNQAALLFNSGVRSLVSHGKDDLRPRMPGASFVYVNSYKIIWDMLHHPSKYGIRQTSRACCEVSPGGVLCQKEGPICSDRTKYVFFDGLHPTDVVNARLARKAYGSNSPKEAYPINVKKLATL</sequence>
<feature type="chain" id="PRO_5035236523" description="GDSL esterase/lipase" evidence="2">
    <location>
        <begin position="32"/>
        <end position="421"/>
    </location>
</feature>
<comment type="similarity">
    <text evidence="1">Belongs to the 'GDSL' lipolytic enzyme family.</text>
</comment>
<dbReference type="AlphaFoldDB" id="A0A8J5T8S2"/>
<reference evidence="3" key="1">
    <citation type="journal article" date="2021" name="bioRxiv">
        <title>Whole Genome Assembly and Annotation of Northern Wild Rice, Zizania palustris L., Supports a Whole Genome Duplication in the Zizania Genus.</title>
        <authorList>
            <person name="Haas M."/>
            <person name="Kono T."/>
            <person name="Macchietto M."/>
            <person name="Millas R."/>
            <person name="McGilp L."/>
            <person name="Shao M."/>
            <person name="Duquette J."/>
            <person name="Hirsch C.N."/>
            <person name="Kimball J."/>
        </authorList>
    </citation>
    <scope>NUCLEOTIDE SEQUENCE</scope>
    <source>
        <tissue evidence="3">Fresh leaf tissue</tissue>
    </source>
</reference>
<keyword evidence="4" id="KW-1185">Reference proteome</keyword>
<dbReference type="InterPro" id="IPR051238">
    <property type="entry name" value="GDSL_esterase/lipase"/>
</dbReference>
<dbReference type="OrthoDB" id="1600564at2759"/>
<dbReference type="EMBL" id="JAAALK010000283">
    <property type="protein sequence ID" value="KAG8075503.1"/>
    <property type="molecule type" value="Genomic_DNA"/>
</dbReference>
<dbReference type="PANTHER" id="PTHR45650:SF2">
    <property type="entry name" value="OS06G0560700 PROTEIN"/>
    <property type="match status" value="1"/>
</dbReference>
<evidence type="ECO:0008006" key="5">
    <source>
        <dbReference type="Google" id="ProtNLM"/>
    </source>
</evidence>
<accession>A0A8J5T8S2</accession>
<feature type="signal peptide" evidence="2">
    <location>
        <begin position="1"/>
        <end position="31"/>
    </location>
</feature>
<dbReference type="Pfam" id="PF00657">
    <property type="entry name" value="Lipase_GDSL"/>
    <property type="match status" value="1"/>
</dbReference>
<dbReference type="CDD" id="cd01837">
    <property type="entry name" value="SGNH_plant_lipase_like"/>
    <property type="match status" value="1"/>
</dbReference>